<comment type="caution">
    <text evidence="2">The sequence shown here is derived from an EMBL/GenBank/DDBJ whole genome shotgun (WGS) entry which is preliminary data.</text>
</comment>
<accession>A0ABU5IZ85</accession>
<feature type="transmembrane region" description="Helical" evidence="1">
    <location>
        <begin position="220"/>
        <end position="239"/>
    </location>
</feature>
<organism evidence="2 3">
    <name type="scientific">Robertmurraya mangrovi</name>
    <dbReference type="NCBI Taxonomy" id="3098077"/>
    <lineage>
        <taxon>Bacteria</taxon>
        <taxon>Bacillati</taxon>
        <taxon>Bacillota</taxon>
        <taxon>Bacilli</taxon>
        <taxon>Bacillales</taxon>
        <taxon>Bacillaceae</taxon>
        <taxon>Robertmurraya</taxon>
    </lineage>
</organism>
<feature type="transmembrane region" description="Helical" evidence="1">
    <location>
        <begin position="349"/>
        <end position="370"/>
    </location>
</feature>
<keyword evidence="1" id="KW-0472">Membrane</keyword>
<gene>
    <name evidence="2" type="ORF">SM124_11770</name>
</gene>
<evidence type="ECO:0000256" key="1">
    <source>
        <dbReference type="SAM" id="Phobius"/>
    </source>
</evidence>
<name>A0ABU5IZ85_9BACI</name>
<evidence type="ECO:0000313" key="3">
    <source>
        <dbReference type="Proteomes" id="UP001290455"/>
    </source>
</evidence>
<dbReference type="EMBL" id="JAXOFX010000006">
    <property type="protein sequence ID" value="MDZ5472426.1"/>
    <property type="molecule type" value="Genomic_DNA"/>
</dbReference>
<reference evidence="2 3" key="1">
    <citation type="submission" date="2023-11" db="EMBL/GenBank/DDBJ databases">
        <title>Bacillus jintuensis, isolated from a mudflat on the Beibu Gulf coast.</title>
        <authorList>
            <person name="Li M."/>
        </authorList>
    </citation>
    <scope>NUCLEOTIDE SEQUENCE [LARGE SCALE GENOMIC DNA]</scope>
    <source>
        <strain evidence="2 3">31A1R</strain>
    </source>
</reference>
<proteinExistence type="predicted"/>
<sequence>MPHQKFESATIKPRYSKGAISSFGSNSVYPRIPWVAAWWSFTFPGFGHMFLGKHLHGFMLIIWGIVVNTQANLNLGIALSMLGKFEEAKDVINEDWILLYMAVYIYSIWDSYRSAVEINKSHILSEVEDAPMTPSVINFLDVVLLEKKKPILGAVWSFLTPGLGQLYGGATAVGTFVLAWWIFVTYKAGTIGAWFYSFIGDFSTASANVDWQWFLFLPSMYAFAIYQAYSSVVANNALYDIEQIRFLRVRDERLTLQRQNKMNDGTVQIVATFEHSPFVEMFIHDIETIGVPSENIVALPLENLESQTQIIDSLHRVDGRSVLDGAMVSATIIMLLGTIYGFVWKWGPVIWGLIGLVGGFSLGLIIELVLQKKKIKVFESGKSEVFMQVTCPASMQKHLIKVLRARKAKGYLVLPQRITPDT</sequence>
<keyword evidence="1" id="KW-0812">Transmembrane</keyword>
<keyword evidence="3" id="KW-1185">Reference proteome</keyword>
<evidence type="ECO:0000313" key="2">
    <source>
        <dbReference type="EMBL" id="MDZ5472426.1"/>
    </source>
</evidence>
<feature type="transmembrane region" description="Helical" evidence="1">
    <location>
        <begin position="322"/>
        <end position="343"/>
    </location>
</feature>
<keyword evidence="1" id="KW-1133">Transmembrane helix</keyword>
<feature type="transmembrane region" description="Helical" evidence="1">
    <location>
        <begin position="57"/>
        <end position="79"/>
    </location>
</feature>
<dbReference type="RefSeq" id="WP_322446714.1">
    <property type="nucleotide sequence ID" value="NZ_JAXOFX010000006.1"/>
</dbReference>
<dbReference type="Proteomes" id="UP001290455">
    <property type="component" value="Unassembled WGS sequence"/>
</dbReference>
<protein>
    <submittedName>
        <fullName evidence="2">Uncharacterized protein</fullName>
    </submittedName>
</protein>